<dbReference type="RefSeq" id="WP_094861908.1">
    <property type="nucleotide sequence ID" value="NZ_NKYE01000003.1"/>
</dbReference>
<evidence type="ECO:0000256" key="1">
    <source>
        <dbReference type="ARBA" id="ARBA00023125"/>
    </source>
</evidence>
<dbReference type="SUPFAM" id="SSF46894">
    <property type="entry name" value="C-terminal effector domain of the bipartite response regulators"/>
    <property type="match status" value="1"/>
</dbReference>
<accession>A0A263D701</accession>
<dbReference type="GO" id="GO:0003677">
    <property type="term" value="F:DNA binding"/>
    <property type="evidence" value="ECO:0007669"/>
    <property type="project" value="UniProtKB-KW"/>
</dbReference>
<dbReference type="CDD" id="cd00130">
    <property type="entry name" value="PAS"/>
    <property type="match status" value="1"/>
</dbReference>
<gene>
    <name evidence="3" type="ORF">CFN78_07830</name>
</gene>
<dbReference type="Gene3D" id="3.30.450.20">
    <property type="entry name" value="PAS domain"/>
    <property type="match status" value="1"/>
</dbReference>
<feature type="domain" description="HTH luxR-type" evidence="2">
    <location>
        <begin position="123"/>
        <end position="188"/>
    </location>
</feature>
<dbReference type="Proteomes" id="UP000242444">
    <property type="component" value="Unassembled WGS sequence"/>
</dbReference>
<dbReference type="EMBL" id="NKYE01000003">
    <property type="protein sequence ID" value="OZM74151.1"/>
    <property type="molecule type" value="Genomic_DNA"/>
</dbReference>
<name>A0A263D701_9PSEU</name>
<dbReference type="Pfam" id="PF08448">
    <property type="entry name" value="PAS_4"/>
    <property type="match status" value="1"/>
</dbReference>
<evidence type="ECO:0000259" key="2">
    <source>
        <dbReference type="PROSITE" id="PS50043"/>
    </source>
</evidence>
<evidence type="ECO:0000313" key="4">
    <source>
        <dbReference type="Proteomes" id="UP000242444"/>
    </source>
</evidence>
<dbReference type="CDD" id="cd06170">
    <property type="entry name" value="LuxR_C_like"/>
    <property type="match status" value="1"/>
</dbReference>
<keyword evidence="1" id="KW-0238">DNA-binding</keyword>
<dbReference type="InParanoid" id="A0A263D701"/>
<dbReference type="GO" id="GO:0006355">
    <property type="term" value="P:regulation of DNA-templated transcription"/>
    <property type="evidence" value="ECO:0007669"/>
    <property type="project" value="InterPro"/>
</dbReference>
<dbReference type="Pfam" id="PF00196">
    <property type="entry name" value="GerE"/>
    <property type="match status" value="1"/>
</dbReference>
<dbReference type="InterPro" id="IPR000792">
    <property type="entry name" value="Tscrpt_reg_LuxR_C"/>
</dbReference>
<dbReference type="SMART" id="SM00421">
    <property type="entry name" value="HTH_LUXR"/>
    <property type="match status" value="1"/>
</dbReference>
<reference evidence="3 4" key="1">
    <citation type="submission" date="2017-07" db="EMBL/GenBank/DDBJ databases">
        <title>Amycolatopsis antarcticus sp. nov., isolated from the surface of an Antarcticus brown macroalga.</title>
        <authorList>
            <person name="Wang J."/>
            <person name="Leiva S."/>
            <person name="Huang J."/>
            <person name="Huang Y."/>
        </authorList>
    </citation>
    <scope>NUCLEOTIDE SEQUENCE [LARGE SCALE GENOMIC DNA]</scope>
    <source>
        <strain evidence="3 4">AU-G6</strain>
    </source>
</reference>
<dbReference type="InterPro" id="IPR039420">
    <property type="entry name" value="WalR-like"/>
</dbReference>
<dbReference type="PANTHER" id="PTHR43214">
    <property type="entry name" value="TWO-COMPONENT RESPONSE REGULATOR"/>
    <property type="match status" value="1"/>
</dbReference>
<protein>
    <recommendedName>
        <fullName evidence="2">HTH luxR-type domain-containing protein</fullName>
    </recommendedName>
</protein>
<dbReference type="SUPFAM" id="SSF55785">
    <property type="entry name" value="PYP-like sensor domain (PAS domain)"/>
    <property type="match status" value="1"/>
</dbReference>
<dbReference type="InterPro" id="IPR036388">
    <property type="entry name" value="WH-like_DNA-bd_sf"/>
</dbReference>
<sequence>MPNISTLTPTNHSLMVSLDRSLRVTAANQEMFELFYGLDDDICGTALCDLIDPSIRTKVRSRLERLLEGQQTRFDERAVDLIAPDGAVPADLIGTSVSRGTNQVVGVVVFGHLLDETTHAAKQRASRRQLSEMDAAILERIAAGTSTVQMAASLFLSRGGVEYHMTALLRKMHAKNRTALISKAYSLGYFEVSSWPPRVVPERIQ</sequence>
<dbReference type="AlphaFoldDB" id="A0A263D701"/>
<organism evidence="3 4">
    <name type="scientific">Amycolatopsis antarctica</name>
    <dbReference type="NCBI Taxonomy" id="1854586"/>
    <lineage>
        <taxon>Bacteria</taxon>
        <taxon>Bacillati</taxon>
        <taxon>Actinomycetota</taxon>
        <taxon>Actinomycetes</taxon>
        <taxon>Pseudonocardiales</taxon>
        <taxon>Pseudonocardiaceae</taxon>
        <taxon>Amycolatopsis</taxon>
    </lineage>
</organism>
<proteinExistence type="predicted"/>
<dbReference type="Gene3D" id="1.10.10.10">
    <property type="entry name" value="Winged helix-like DNA-binding domain superfamily/Winged helix DNA-binding domain"/>
    <property type="match status" value="1"/>
</dbReference>
<dbReference type="PROSITE" id="PS50043">
    <property type="entry name" value="HTH_LUXR_2"/>
    <property type="match status" value="1"/>
</dbReference>
<dbReference type="InterPro" id="IPR013656">
    <property type="entry name" value="PAS_4"/>
</dbReference>
<dbReference type="InterPro" id="IPR016032">
    <property type="entry name" value="Sig_transdc_resp-reg_C-effctor"/>
</dbReference>
<dbReference type="InterPro" id="IPR000014">
    <property type="entry name" value="PAS"/>
</dbReference>
<evidence type="ECO:0000313" key="3">
    <source>
        <dbReference type="EMBL" id="OZM74151.1"/>
    </source>
</evidence>
<dbReference type="OrthoDB" id="46486at2"/>
<dbReference type="InterPro" id="IPR035965">
    <property type="entry name" value="PAS-like_dom_sf"/>
</dbReference>
<dbReference type="PANTHER" id="PTHR43214:SF43">
    <property type="entry name" value="TWO-COMPONENT RESPONSE REGULATOR"/>
    <property type="match status" value="1"/>
</dbReference>
<comment type="caution">
    <text evidence="3">The sequence shown here is derived from an EMBL/GenBank/DDBJ whole genome shotgun (WGS) entry which is preliminary data.</text>
</comment>
<keyword evidence="4" id="KW-1185">Reference proteome</keyword>